<dbReference type="GO" id="GO:0080031">
    <property type="term" value="F:methyl salicylate esterase activity"/>
    <property type="evidence" value="ECO:0007669"/>
    <property type="project" value="TreeGrafter"/>
</dbReference>
<keyword evidence="2" id="KW-0378">Hydrolase</keyword>
<dbReference type="GO" id="GO:0009694">
    <property type="term" value="P:jasmonic acid metabolic process"/>
    <property type="evidence" value="ECO:0007669"/>
    <property type="project" value="TreeGrafter"/>
</dbReference>
<dbReference type="AlphaFoldDB" id="F8GUD5"/>
<dbReference type="RefSeq" id="WP_013959371.1">
    <property type="nucleotide sequence ID" value="NC_015727.1"/>
</dbReference>
<dbReference type="GO" id="GO:0009696">
    <property type="term" value="P:salicylic acid metabolic process"/>
    <property type="evidence" value="ECO:0007669"/>
    <property type="project" value="TreeGrafter"/>
</dbReference>
<dbReference type="Proteomes" id="UP000006798">
    <property type="component" value="Plasmid pBB1"/>
</dbReference>
<reference evidence="2 3" key="1">
    <citation type="journal article" date="2011" name="J. Bacteriol.">
        <title>Complete genome sequence of the type strain Cupriavidus necator N-1.</title>
        <authorList>
            <person name="Poehlein A."/>
            <person name="Kusian B."/>
            <person name="Friedrich B."/>
            <person name="Daniel R."/>
            <person name="Bowien B."/>
        </authorList>
    </citation>
    <scope>NUCLEOTIDE SEQUENCE [LARGE SCALE GENOMIC DNA]</scope>
    <source>
        <strain evidence="3">ATCC 43291 / DSM 13513 / CCUG 52238 / LMG 8453 / N-1</strain>
        <plasmid evidence="2 3">pBB1</plasmid>
    </source>
</reference>
<feature type="domain" description="AB hydrolase-1" evidence="1">
    <location>
        <begin position="40"/>
        <end position="266"/>
    </location>
</feature>
<organism evidence="2 3">
    <name type="scientific">Cupriavidus necator (strain ATCC 43291 / DSM 13513 / CCUG 52238 / LMG 8453 / N-1)</name>
    <name type="common">Ralstonia eutropha</name>
    <dbReference type="NCBI Taxonomy" id="1042878"/>
    <lineage>
        <taxon>Bacteria</taxon>
        <taxon>Pseudomonadati</taxon>
        <taxon>Pseudomonadota</taxon>
        <taxon>Betaproteobacteria</taxon>
        <taxon>Burkholderiales</taxon>
        <taxon>Burkholderiaceae</taxon>
        <taxon>Cupriavidus</taxon>
    </lineage>
</organism>
<sequence>MKAEDAEMGMRHAIGADALMTASPRDDCVARRKSQAKAHFVLVHGAWHGAWCWSKVIPHLRARGHGVTAVDLPGRWRDPKELVALTADDYVNAVEQVLLTVHDPIVLVGHSLGGATISLAAERRPDRVRLLVYLAAFLVPNGQTVRSVADADNRSSVPLLVHREMGVSYINHDLANEVLYHDCGEADTQVAHKLLCPEPSTVMLAPIKVTPERFGRVDRAYVECLQDRAISIDAQRAMQAAQPCRQVVTMDASHSPFLSQPSEVADILVRLSVGIPCSKECRSGSNVDVRG</sequence>
<dbReference type="Gene3D" id="3.40.50.1820">
    <property type="entry name" value="alpha/beta hydrolase"/>
    <property type="match status" value="1"/>
</dbReference>
<dbReference type="Pfam" id="PF12697">
    <property type="entry name" value="Abhydrolase_6"/>
    <property type="match status" value="1"/>
</dbReference>
<protein>
    <submittedName>
        <fullName evidence="2">Alpha/beta hydrolase fold protein</fullName>
    </submittedName>
</protein>
<dbReference type="GO" id="GO:0080030">
    <property type="term" value="F:methyl indole-3-acetate esterase activity"/>
    <property type="evidence" value="ECO:0007669"/>
    <property type="project" value="TreeGrafter"/>
</dbReference>
<gene>
    <name evidence="2" type="ordered locus">CNE_BB1p09270</name>
</gene>
<accession>F8GUD5</accession>
<keyword evidence="2" id="KW-0614">Plasmid</keyword>
<dbReference type="HOGENOM" id="CLU_046066_0_2_4"/>
<dbReference type="InterPro" id="IPR000073">
    <property type="entry name" value="AB_hydrolase_1"/>
</dbReference>
<evidence type="ECO:0000259" key="1">
    <source>
        <dbReference type="Pfam" id="PF12697"/>
    </source>
</evidence>
<name>F8GUD5_CUPNN</name>
<dbReference type="EMBL" id="CP002879">
    <property type="protein sequence ID" value="AEI82339.1"/>
    <property type="molecule type" value="Genomic_DNA"/>
</dbReference>
<dbReference type="SUPFAM" id="SSF53474">
    <property type="entry name" value="alpha/beta-Hydrolases"/>
    <property type="match status" value="1"/>
</dbReference>
<dbReference type="InterPro" id="IPR045889">
    <property type="entry name" value="MES/HNL"/>
</dbReference>
<evidence type="ECO:0000313" key="3">
    <source>
        <dbReference type="Proteomes" id="UP000006798"/>
    </source>
</evidence>
<dbReference type="KEGG" id="cnc:CNE_BB1p09270"/>
<geneLocation type="plasmid" evidence="2 3">
    <name>pBB1</name>
</geneLocation>
<dbReference type="InterPro" id="IPR029058">
    <property type="entry name" value="AB_hydrolase_fold"/>
</dbReference>
<evidence type="ECO:0000313" key="2">
    <source>
        <dbReference type="EMBL" id="AEI82339.1"/>
    </source>
</evidence>
<dbReference type="GeneID" id="34312626"/>
<dbReference type="PANTHER" id="PTHR10992">
    <property type="entry name" value="METHYLESTERASE FAMILY MEMBER"/>
    <property type="match status" value="1"/>
</dbReference>
<proteinExistence type="predicted"/>
<dbReference type="GO" id="GO:0080032">
    <property type="term" value="F:methyl jasmonate esterase activity"/>
    <property type="evidence" value="ECO:0007669"/>
    <property type="project" value="TreeGrafter"/>
</dbReference>
<dbReference type="PANTHER" id="PTHR10992:SF872">
    <property type="entry name" value="METHYLESTERASE 11, CHLOROPLASTIC-RELATED"/>
    <property type="match status" value="1"/>
</dbReference>